<evidence type="ECO:0000313" key="2">
    <source>
        <dbReference type="Proteomes" id="UP001596303"/>
    </source>
</evidence>
<organism evidence="1 2">
    <name type="scientific">Ponticaulis profundi</name>
    <dbReference type="NCBI Taxonomy" id="2665222"/>
    <lineage>
        <taxon>Bacteria</taxon>
        <taxon>Pseudomonadati</taxon>
        <taxon>Pseudomonadota</taxon>
        <taxon>Alphaproteobacteria</taxon>
        <taxon>Hyphomonadales</taxon>
        <taxon>Hyphomonadaceae</taxon>
        <taxon>Ponticaulis</taxon>
    </lineage>
</organism>
<reference evidence="2" key="1">
    <citation type="journal article" date="2019" name="Int. J. Syst. Evol. Microbiol.">
        <title>The Global Catalogue of Microorganisms (GCM) 10K type strain sequencing project: providing services to taxonomists for standard genome sequencing and annotation.</title>
        <authorList>
            <consortium name="The Broad Institute Genomics Platform"/>
            <consortium name="The Broad Institute Genome Sequencing Center for Infectious Disease"/>
            <person name="Wu L."/>
            <person name="Ma J."/>
        </authorList>
    </citation>
    <scope>NUCLEOTIDE SEQUENCE [LARGE SCALE GENOMIC DNA]</scope>
    <source>
        <strain evidence="2">CGMCC-1.15741</strain>
    </source>
</reference>
<evidence type="ECO:0000313" key="1">
    <source>
        <dbReference type="EMBL" id="MFC6199207.1"/>
    </source>
</evidence>
<dbReference type="EMBL" id="JBHSSW010000028">
    <property type="protein sequence ID" value="MFC6199207.1"/>
    <property type="molecule type" value="Genomic_DNA"/>
</dbReference>
<dbReference type="Proteomes" id="UP001596303">
    <property type="component" value="Unassembled WGS sequence"/>
</dbReference>
<name>A0ABW1SD61_9PROT</name>
<dbReference type="RefSeq" id="WP_377380055.1">
    <property type="nucleotide sequence ID" value="NZ_JBHSSW010000028.1"/>
</dbReference>
<protein>
    <submittedName>
        <fullName evidence="1">Uncharacterized protein</fullName>
    </submittedName>
</protein>
<sequence>MASNVKSLLKQSGPCLTSELARRMVELGASEAAARQRITRAQSEYTRLAGVRFAKNARFIYLEDQYGSTEFWRGLENAFKTSGTAYWHTIVGLTARGGGCPRSLFPRVCGAPIARKRQLSPDRILERLIAIQLLEVDDQDPENEVVRFHPLHYPRAPEAELQATMLAEHIALQAIGDWLKKLGFGSYGKFKVRESDELPIVSGIAWDLSAPSYLRPLAQKSGESIRPGFVVCDINLRGAISEGEVSQFVRKHTFASAPMNVAPIMPFLIGDVFTQDAFNLARQSGVVSATIADLFGTMTAKALRDLISLLSNSGATAAMNPQHLLDVLNSLTRIEGAANNLRGAVFELVAGSLAKDIEGGYLLTGLKRYEPYSGRRAEIDAILDRPNDAPVLILECKSKIPGAQVSLSEVQHWLDDRVPLILAILSNDQRYAERRFHFEFWSNGPFHPDAGAWLDTQTKAREGYSVDWKDGELLRTYSRNAKSNSIRDILKDHYFLHPLAKLAKKAI</sequence>
<accession>A0ABW1SD61</accession>
<proteinExistence type="predicted"/>
<keyword evidence="2" id="KW-1185">Reference proteome</keyword>
<gene>
    <name evidence="1" type="ORF">ACFQDM_14065</name>
</gene>
<comment type="caution">
    <text evidence="1">The sequence shown here is derived from an EMBL/GenBank/DDBJ whole genome shotgun (WGS) entry which is preliminary data.</text>
</comment>